<feature type="transmembrane region" description="Helical" evidence="7">
    <location>
        <begin position="71"/>
        <end position="92"/>
    </location>
</feature>
<gene>
    <name evidence="8" type="ORF">J8F10_32970</name>
</gene>
<protein>
    <submittedName>
        <fullName evidence="8">Oligosaccharide flippase family protein</fullName>
    </submittedName>
</protein>
<feature type="transmembrane region" description="Helical" evidence="7">
    <location>
        <begin position="130"/>
        <end position="152"/>
    </location>
</feature>
<feature type="transmembrane region" description="Helical" evidence="7">
    <location>
        <begin position="370"/>
        <end position="390"/>
    </location>
</feature>
<comment type="caution">
    <text evidence="8">The sequence shown here is derived from an EMBL/GenBank/DDBJ whole genome shotgun (WGS) entry which is preliminary data.</text>
</comment>
<sequence length="391" mass="42488">MTLITTFLVGLHMFSDIGIGPSIVQNKRGEEPSFLNTAWTIQIVRGVVLWACSCFLAWPLAALYGLPEVAWILPVAALTAVAQGFNSTALFTSNRQLSFGRVTAIELGTQGAATLLMVSLAWIYHSVWVLVAGNLFAAVAKAILSHAVLRGARHRLHWDREAAVSLVRFGRWLFFGTLLTYFCLSADRLVLGYFMTSTEFGVYSLAFILSQVVFSMVQHLSDKVVFPVYARLGNCGPEELRAKVYRLRRTVLVGALPPLCVLAVGGPGIINLLYDTRYQNAGWMLRILAIGSIIPISTATLSPLILARGDSFRHLIVLASRLALTVGAMITGGLIAGSAGLIIGYAFSPVLLYPVLVVAAFRPYGVWMPVLDLCAVIVPVSFIALGLWIFN</sequence>
<feature type="transmembrane region" description="Helical" evidence="7">
    <location>
        <begin position="47"/>
        <end position="65"/>
    </location>
</feature>
<dbReference type="Pfam" id="PF13440">
    <property type="entry name" value="Polysacc_synt_3"/>
    <property type="match status" value="1"/>
</dbReference>
<evidence type="ECO:0000256" key="3">
    <source>
        <dbReference type="ARBA" id="ARBA00022475"/>
    </source>
</evidence>
<evidence type="ECO:0000256" key="4">
    <source>
        <dbReference type="ARBA" id="ARBA00022692"/>
    </source>
</evidence>
<evidence type="ECO:0000256" key="2">
    <source>
        <dbReference type="ARBA" id="ARBA00007430"/>
    </source>
</evidence>
<keyword evidence="3" id="KW-1003">Cell membrane</keyword>
<comment type="subcellular location">
    <subcellularLocation>
        <location evidence="1">Cell membrane</location>
        <topology evidence="1">Multi-pass membrane protein</topology>
    </subcellularLocation>
</comment>
<dbReference type="PANTHER" id="PTHR30250">
    <property type="entry name" value="PST FAMILY PREDICTED COLANIC ACID TRANSPORTER"/>
    <property type="match status" value="1"/>
</dbReference>
<dbReference type="EMBL" id="JAGKQQ010000001">
    <property type="protein sequence ID" value="MBP3960065.1"/>
    <property type="molecule type" value="Genomic_DNA"/>
</dbReference>
<keyword evidence="5 7" id="KW-1133">Transmembrane helix</keyword>
<feature type="transmembrane region" description="Helical" evidence="7">
    <location>
        <begin position="200"/>
        <end position="217"/>
    </location>
</feature>
<feature type="transmembrane region" description="Helical" evidence="7">
    <location>
        <begin position="172"/>
        <end position="194"/>
    </location>
</feature>
<accession>A0ABS5C3K7</accession>
<feature type="transmembrane region" description="Helical" evidence="7">
    <location>
        <begin position="104"/>
        <end position="124"/>
    </location>
</feature>
<dbReference type="PANTHER" id="PTHR30250:SF10">
    <property type="entry name" value="LIPOPOLYSACCHARIDE BIOSYNTHESIS PROTEIN WZXC"/>
    <property type="match status" value="1"/>
</dbReference>
<proteinExistence type="inferred from homology"/>
<evidence type="ECO:0000313" key="9">
    <source>
        <dbReference type="Proteomes" id="UP000676565"/>
    </source>
</evidence>
<feature type="transmembrane region" description="Helical" evidence="7">
    <location>
        <begin position="251"/>
        <end position="274"/>
    </location>
</feature>
<keyword evidence="9" id="KW-1185">Reference proteome</keyword>
<name>A0ABS5C3K7_9BACT</name>
<keyword evidence="6 7" id="KW-0472">Membrane</keyword>
<reference evidence="8 9" key="1">
    <citation type="submission" date="2021-04" db="EMBL/GenBank/DDBJ databases">
        <authorList>
            <person name="Ivanova A."/>
        </authorList>
    </citation>
    <scope>NUCLEOTIDE SEQUENCE [LARGE SCALE GENOMIC DNA]</scope>
    <source>
        <strain evidence="8 9">G18</strain>
    </source>
</reference>
<evidence type="ECO:0000256" key="5">
    <source>
        <dbReference type="ARBA" id="ARBA00022989"/>
    </source>
</evidence>
<comment type="similarity">
    <text evidence="2">Belongs to the polysaccharide synthase family.</text>
</comment>
<keyword evidence="4 7" id="KW-0812">Transmembrane</keyword>
<evidence type="ECO:0000313" key="8">
    <source>
        <dbReference type="EMBL" id="MBP3960065.1"/>
    </source>
</evidence>
<evidence type="ECO:0000256" key="6">
    <source>
        <dbReference type="ARBA" id="ARBA00023136"/>
    </source>
</evidence>
<feature type="transmembrane region" description="Helical" evidence="7">
    <location>
        <begin position="286"/>
        <end position="306"/>
    </location>
</feature>
<dbReference type="Proteomes" id="UP000676565">
    <property type="component" value="Unassembled WGS sequence"/>
</dbReference>
<evidence type="ECO:0000256" key="7">
    <source>
        <dbReference type="SAM" id="Phobius"/>
    </source>
</evidence>
<organism evidence="8 9">
    <name type="scientific">Gemmata palustris</name>
    <dbReference type="NCBI Taxonomy" id="2822762"/>
    <lineage>
        <taxon>Bacteria</taxon>
        <taxon>Pseudomonadati</taxon>
        <taxon>Planctomycetota</taxon>
        <taxon>Planctomycetia</taxon>
        <taxon>Gemmatales</taxon>
        <taxon>Gemmataceae</taxon>
        <taxon>Gemmata</taxon>
    </lineage>
</organism>
<dbReference type="InterPro" id="IPR050833">
    <property type="entry name" value="Poly_Biosynth_Transport"/>
</dbReference>
<evidence type="ECO:0000256" key="1">
    <source>
        <dbReference type="ARBA" id="ARBA00004651"/>
    </source>
</evidence>